<evidence type="ECO:0000313" key="2">
    <source>
        <dbReference type="EMBL" id="MYL99429.1"/>
    </source>
</evidence>
<dbReference type="Gene3D" id="2.70.98.10">
    <property type="match status" value="1"/>
</dbReference>
<dbReference type="EMBL" id="WVTD01000015">
    <property type="protein sequence ID" value="MYL99429.1"/>
    <property type="molecule type" value="Genomic_DNA"/>
</dbReference>
<evidence type="ECO:0000313" key="3">
    <source>
        <dbReference type="Proteomes" id="UP000465810"/>
    </source>
</evidence>
<dbReference type="Proteomes" id="UP000465810">
    <property type="component" value="Unassembled WGS sequence"/>
</dbReference>
<dbReference type="GO" id="GO:0016853">
    <property type="term" value="F:isomerase activity"/>
    <property type="evidence" value="ECO:0007669"/>
    <property type="project" value="InterPro"/>
</dbReference>
<feature type="region of interest" description="Disordered" evidence="1">
    <location>
        <begin position="1"/>
        <end position="25"/>
    </location>
</feature>
<dbReference type="AlphaFoldDB" id="A0A7X4K8M8"/>
<organism evidence="2 3">
    <name type="scientific">Novosphingobium silvae</name>
    <dbReference type="NCBI Taxonomy" id="2692619"/>
    <lineage>
        <taxon>Bacteria</taxon>
        <taxon>Pseudomonadati</taxon>
        <taxon>Pseudomonadota</taxon>
        <taxon>Alphaproteobacteria</taxon>
        <taxon>Sphingomonadales</taxon>
        <taxon>Sphingomonadaceae</taxon>
        <taxon>Novosphingobium</taxon>
    </lineage>
</organism>
<dbReference type="CDD" id="cd09021">
    <property type="entry name" value="Aldose_epim_Ec_YphB"/>
    <property type="match status" value="1"/>
</dbReference>
<dbReference type="InterPro" id="IPR014718">
    <property type="entry name" value="GH-type_carb-bd"/>
</dbReference>
<protein>
    <submittedName>
        <fullName evidence="2">Aldose 1-epimerase</fullName>
    </submittedName>
</protein>
<evidence type="ECO:0000256" key="1">
    <source>
        <dbReference type="SAM" id="MobiDB-lite"/>
    </source>
</evidence>
<accession>A0A7X4K8M8</accession>
<dbReference type="InterPro" id="IPR011013">
    <property type="entry name" value="Gal_mutarotase_sf_dom"/>
</dbReference>
<dbReference type="Pfam" id="PF01263">
    <property type="entry name" value="Aldose_epim"/>
    <property type="match status" value="1"/>
</dbReference>
<dbReference type="SUPFAM" id="SSF74650">
    <property type="entry name" value="Galactose mutarotase-like"/>
    <property type="match status" value="1"/>
</dbReference>
<sequence>MRFLRKAGRDILRGTPGDVPPDPRGPLETACFPLVPYANRIGHGRFRYGGEDCTVPLNFGDHPHSLHGFGWTAAWTVAKAGEDRVLLVHEGDRSWPSAYRAEQRISLLENGIELVLRVENLSDRPMPAGLGFHPYFAREPGTRLRFKAQGVWLTGDDLLPERIAPAAALGDWDKGSPLAGDTLIDNCYAGWDGEAEVTREDGSFVRVTASGAPFLHLYRPPELPIFCLEPVTHMPNALNRPEGMASLGPGQALHLAMTITAG</sequence>
<reference evidence="2 3" key="1">
    <citation type="submission" date="2019-12" db="EMBL/GenBank/DDBJ databases">
        <authorList>
            <person name="Feng G."/>
            <person name="Zhu H."/>
        </authorList>
    </citation>
    <scope>NUCLEOTIDE SEQUENCE [LARGE SCALE GENOMIC DNA]</scope>
    <source>
        <strain evidence="2 3">FGD1</strain>
    </source>
</reference>
<keyword evidence="3" id="KW-1185">Reference proteome</keyword>
<dbReference type="GO" id="GO:0005975">
    <property type="term" value="P:carbohydrate metabolic process"/>
    <property type="evidence" value="ECO:0007669"/>
    <property type="project" value="InterPro"/>
</dbReference>
<dbReference type="GO" id="GO:0030246">
    <property type="term" value="F:carbohydrate binding"/>
    <property type="evidence" value="ECO:0007669"/>
    <property type="project" value="InterPro"/>
</dbReference>
<gene>
    <name evidence="2" type="ORF">GR702_16795</name>
</gene>
<dbReference type="InterPro" id="IPR008183">
    <property type="entry name" value="Aldose_1/G6P_1-epimerase"/>
</dbReference>
<comment type="caution">
    <text evidence="2">The sequence shown here is derived from an EMBL/GenBank/DDBJ whole genome shotgun (WGS) entry which is preliminary data.</text>
</comment>
<name>A0A7X4K8M8_9SPHN</name>
<proteinExistence type="predicted"/>